<comment type="pathway">
    <text evidence="2 10">Amino-acid biosynthesis; L-tryptophan biosynthesis; L-tryptophan from chorismate: step 3/5.</text>
</comment>
<dbReference type="GO" id="GO:0000162">
    <property type="term" value="P:L-tryptophan biosynthetic process"/>
    <property type="evidence" value="ECO:0007669"/>
    <property type="project" value="UniProtKB-UniRule"/>
</dbReference>
<evidence type="ECO:0000256" key="1">
    <source>
        <dbReference type="ARBA" id="ARBA00001164"/>
    </source>
</evidence>
<dbReference type="HAMAP" id="MF_00135">
    <property type="entry name" value="PRAI"/>
    <property type="match status" value="1"/>
</dbReference>
<dbReference type="Gene3D" id="3.20.20.70">
    <property type="entry name" value="Aldolase class I"/>
    <property type="match status" value="1"/>
</dbReference>
<feature type="domain" description="N-(5'phosphoribosyl) anthranilate isomerase (PRAI)" evidence="11">
    <location>
        <begin position="7"/>
        <end position="199"/>
    </location>
</feature>
<dbReference type="SUPFAM" id="SSF51366">
    <property type="entry name" value="Ribulose-phoshate binding barrel"/>
    <property type="match status" value="1"/>
</dbReference>
<name>A0A1M7AFA5_9GAMM</name>
<evidence type="ECO:0000256" key="6">
    <source>
        <dbReference type="ARBA" id="ARBA00022605"/>
    </source>
</evidence>
<dbReference type="Proteomes" id="UP000184123">
    <property type="component" value="Unassembled WGS sequence"/>
</dbReference>
<dbReference type="InterPro" id="IPR011060">
    <property type="entry name" value="RibuloseP-bd_barrel"/>
</dbReference>
<accession>A0A1M7AFA5</accession>
<evidence type="ECO:0000256" key="9">
    <source>
        <dbReference type="ARBA" id="ARBA00023235"/>
    </source>
</evidence>
<keyword evidence="15" id="KW-1185">Reference proteome</keyword>
<dbReference type="PANTHER" id="PTHR42894:SF1">
    <property type="entry name" value="N-(5'-PHOSPHORIBOSYL)ANTHRANILATE ISOMERASE"/>
    <property type="match status" value="1"/>
</dbReference>
<dbReference type="InterPro" id="IPR001240">
    <property type="entry name" value="PRAI_dom"/>
</dbReference>
<evidence type="ECO:0000313" key="13">
    <source>
        <dbReference type="EMBL" id="SHL41344.1"/>
    </source>
</evidence>
<evidence type="ECO:0000256" key="8">
    <source>
        <dbReference type="ARBA" id="ARBA00023141"/>
    </source>
</evidence>
<dbReference type="RefSeq" id="WP_073433411.1">
    <property type="nucleotide sequence ID" value="NZ_BJXU01000012.1"/>
</dbReference>
<dbReference type="FunFam" id="3.20.20.70:FF:000075">
    <property type="entry name" value="Tryptophan biosynthesis protein TRP1"/>
    <property type="match status" value="1"/>
</dbReference>
<evidence type="ECO:0000313" key="15">
    <source>
        <dbReference type="Proteomes" id="UP000321726"/>
    </source>
</evidence>
<dbReference type="Proteomes" id="UP000321726">
    <property type="component" value="Unassembled WGS sequence"/>
</dbReference>
<evidence type="ECO:0000256" key="7">
    <source>
        <dbReference type="ARBA" id="ARBA00022822"/>
    </source>
</evidence>
<keyword evidence="8 10" id="KW-0057">Aromatic amino acid biosynthesis</keyword>
<dbReference type="AlphaFoldDB" id="A0A1M7AFA5"/>
<evidence type="ECO:0000256" key="2">
    <source>
        <dbReference type="ARBA" id="ARBA00004664"/>
    </source>
</evidence>
<dbReference type="InterPro" id="IPR044643">
    <property type="entry name" value="TrpF_fam"/>
</dbReference>
<evidence type="ECO:0000256" key="4">
    <source>
        <dbReference type="ARBA" id="ARBA00012572"/>
    </source>
</evidence>
<reference evidence="13 14" key="1">
    <citation type="submission" date="2016-11" db="EMBL/GenBank/DDBJ databases">
        <authorList>
            <person name="Jaros S."/>
            <person name="Januszkiewicz K."/>
            <person name="Wedrychowicz H."/>
        </authorList>
    </citation>
    <scope>NUCLEOTIDE SEQUENCE [LARGE SCALE GENOMIC DNA]</scope>
    <source>
        <strain evidence="13 14">DSM 4740</strain>
    </source>
</reference>
<evidence type="ECO:0000256" key="5">
    <source>
        <dbReference type="ARBA" id="ARBA00022272"/>
    </source>
</evidence>
<comment type="catalytic activity">
    <reaction evidence="1 10">
        <text>N-(5-phospho-beta-D-ribosyl)anthranilate = 1-(2-carboxyphenylamino)-1-deoxy-D-ribulose 5-phosphate</text>
        <dbReference type="Rhea" id="RHEA:21540"/>
        <dbReference type="ChEBI" id="CHEBI:18277"/>
        <dbReference type="ChEBI" id="CHEBI:58613"/>
        <dbReference type="EC" id="5.3.1.24"/>
    </reaction>
</comment>
<evidence type="ECO:0000256" key="3">
    <source>
        <dbReference type="ARBA" id="ARBA00007571"/>
    </source>
</evidence>
<evidence type="ECO:0000313" key="12">
    <source>
        <dbReference type="EMBL" id="GEN22411.1"/>
    </source>
</evidence>
<organism evidence="13 14">
    <name type="scientific">Halomonas cupida</name>
    <dbReference type="NCBI Taxonomy" id="44933"/>
    <lineage>
        <taxon>Bacteria</taxon>
        <taxon>Pseudomonadati</taxon>
        <taxon>Pseudomonadota</taxon>
        <taxon>Gammaproteobacteria</taxon>
        <taxon>Oceanospirillales</taxon>
        <taxon>Halomonadaceae</taxon>
        <taxon>Halomonas</taxon>
    </lineage>
</organism>
<dbReference type="PANTHER" id="PTHR42894">
    <property type="entry name" value="N-(5'-PHOSPHORIBOSYL)ANTHRANILATE ISOMERASE"/>
    <property type="match status" value="1"/>
</dbReference>
<dbReference type="EMBL" id="BJXU01000012">
    <property type="protein sequence ID" value="GEN22411.1"/>
    <property type="molecule type" value="Genomic_DNA"/>
</dbReference>
<keyword evidence="9 10" id="KW-0413">Isomerase</keyword>
<dbReference type="EMBL" id="FRCA01000001">
    <property type="protein sequence ID" value="SHL41344.1"/>
    <property type="molecule type" value="Genomic_DNA"/>
</dbReference>
<dbReference type="OrthoDB" id="9796196at2"/>
<comment type="similarity">
    <text evidence="3 10">Belongs to the TrpF family.</text>
</comment>
<keyword evidence="7 10" id="KW-0822">Tryptophan biosynthesis</keyword>
<evidence type="ECO:0000256" key="10">
    <source>
        <dbReference type="HAMAP-Rule" id="MF_00135"/>
    </source>
</evidence>
<gene>
    <name evidence="10 12" type="primary">trpF</name>
    <name evidence="12" type="ORF">HCU01_03600</name>
    <name evidence="13" type="ORF">SAMN05660971_00487</name>
</gene>
<evidence type="ECO:0000259" key="11">
    <source>
        <dbReference type="Pfam" id="PF00697"/>
    </source>
</evidence>
<reference evidence="12 15" key="2">
    <citation type="submission" date="2019-07" db="EMBL/GenBank/DDBJ databases">
        <title>Whole genome shotgun sequence of Halomonas cupida NBRC 102219.</title>
        <authorList>
            <person name="Hosoyama A."/>
            <person name="Uohara A."/>
            <person name="Ohji S."/>
            <person name="Ichikawa N."/>
        </authorList>
    </citation>
    <scope>NUCLEOTIDE SEQUENCE [LARGE SCALE GENOMIC DNA]</scope>
    <source>
        <strain evidence="12 15">NBRC 102219</strain>
    </source>
</reference>
<evidence type="ECO:0000313" key="14">
    <source>
        <dbReference type="Proteomes" id="UP000184123"/>
    </source>
</evidence>
<dbReference type="UniPathway" id="UPA00035">
    <property type="reaction ID" value="UER00042"/>
</dbReference>
<dbReference type="NCBIfam" id="NF002298">
    <property type="entry name" value="PRK01222.1-4"/>
    <property type="match status" value="1"/>
</dbReference>
<sequence>MRRTRVKFCGLTDADDLASAIAEGADAIGFVLWPGSKRAIDLAALQLLASRVPAFVTRVGLFVDPSAEEVEACLPWLDLLQFHGDESPAFCARFGRAWIKALRMRDDIDLYTAQRDYAASSALLLDAWRPGVPGGTGETFDWSRIPADLEKPVILAGGLCAENVGQAIAAVAPFAVDVSGGIEASAGRKDSARMRAFMSAVASADRR</sequence>
<proteinExistence type="inferred from homology"/>
<dbReference type="Pfam" id="PF00697">
    <property type="entry name" value="PRAI"/>
    <property type="match status" value="1"/>
</dbReference>
<dbReference type="EC" id="5.3.1.24" evidence="4 10"/>
<protein>
    <recommendedName>
        <fullName evidence="5 10">N-(5'-phosphoribosyl)anthranilate isomerase</fullName>
        <shortName evidence="10">PRAI</shortName>
        <ecNumber evidence="4 10">5.3.1.24</ecNumber>
    </recommendedName>
</protein>
<dbReference type="CDD" id="cd00405">
    <property type="entry name" value="PRAI"/>
    <property type="match status" value="1"/>
</dbReference>
<keyword evidence="6 10" id="KW-0028">Amino-acid biosynthesis</keyword>
<dbReference type="STRING" id="44933.SAMN05660971_00487"/>
<dbReference type="InterPro" id="IPR013785">
    <property type="entry name" value="Aldolase_TIM"/>
</dbReference>
<dbReference type="GO" id="GO:0004640">
    <property type="term" value="F:phosphoribosylanthranilate isomerase activity"/>
    <property type="evidence" value="ECO:0007669"/>
    <property type="project" value="UniProtKB-UniRule"/>
</dbReference>